<proteinExistence type="predicted"/>
<dbReference type="InterPro" id="IPR037185">
    <property type="entry name" value="EmrE-like"/>
</dbReference>
<dbReference type="PATRIC" id="fig|129140.3.peg.5424"/>
<feature type="transmembrane region" description="Helical" evidence="1">
    <location>
        <begin position="24"/>
        <end position="43"/>
    </location>
</feature>
<dbReference type="EMBL" id="LJRM01000155">
    <property type="protein sequence ID" value="KPY82885.1"/>
    <property type="molecule type" value="Genomic_DNA"/>
</dbReference>
<feature type="non-terminal residue" evidence="2">
    <location>
        <position position="1"/>
    </location>
</feature>
<dbReference type="SUPFAM" id="SSF103481">
    <property type="entry name" value="Multidrug resistance efflux transporter EmrE"/>
    <property type="match status" value="1"/>
</dbReference>
<comment type="caution">
    <text evidence="2">The sequence shown here is derived from an EMBL/GenBank/DDBJ whole genome shotgun (WGS) entry which is preliminary data.</text>
</comment>
<accession>A0A0Q0B3R3</accession>
<organism evidence="2 3">
    <name type="scientific">Pseudomonas syringae pv. tagetis</name>
    <dbReference type="NCBI Taxonomy" id="129140"/>
    <lineage>
        <taxon>Bacteria</taxon>
        <taxon>Pseudomonadati</taxon>
        <taxon>Pseudomonadota</taxon>
        <taxon>Gammaproteobacteria</taxon>
        <taxon>Pseudomonadales</taxon>
        <taxon>Pseudomonadaceae</taxon>
        <taxon>Pseudomonas</taxon>
    </lineage>
</organism>
<keyword evidence="1" id="KW-0472">Membrane</keyword>
<protein>
    <submittedName>
        <fullName evidence="2">Membrane protein</fullName>
    </submittedName>
</protein>
<dbReference type="Proteomes" id="UP000050474">
    <property type="component" value="Unassembled WGS sequence"/>
</dbReference>
<keyword evidence="1" id="KW-1133">Transmembrane helix</keyword>
<keyword evidence="1" id="KW-0812">Transmembrane</keyword>
<name>A0A0Q0B3R3_9PSED</name>
<reference evidence="2 3" key="1">
    <citation type="submission" date="2015-09" db="EMBL/GenBank/DDBJ databases">
        <title>Genome announcement of multiple Pseudomonas syringae strains.</title>
        <authorList>
            <person name="Thakur S."/>
            <person name="Wang P.W."/>
            <person name="Gong Y."/>
            <person name="Weir B.S."/>
            <person name="Guttman D.S."/>
        </authorList>
    </citation>
    <scope>NUCLEOTIDE SEQUENCE [LARGE SCALE GENOMIC DNA]</scope>
    <source>
        <strain evidence="2 3">ICMP4091</strain>
    </source>
</reference>
<gene>
    <name evidence="2" type="ORF">ALO44_04162</name>
</gene>
<evidence type="ECO:0000313" key="2">
    <source>
        <dbReference type="EMBL" id="KPY82885.1"/>
    </source>
</evidence>
<dbReference type="AlphaFoldDB" id="A0A0Q0B3R3"/>
<evidence type="ECO:0000313" key="3">
    <source>
        <dbReference type="Proteomes" id="UP000050474"/>
    </source>
</evidence>
<evidence type="ECO:0000256" key="1">
    <source>
        <dbReference type="SAM" id="Phobius"/>
    </source>
</evidence>
<sequence length="52" mass="5738">VASVLYLSPPVTMLWAWAMFNEPLSWQIAAGMAVSGIGVWMVVRAEERQVTS</sequence>